<dbReference type="EMBL" id="RSCE01000005">
    <property type="protein sequence ID" value="RSH82669.1"/>
    <property type="molecule type" value="Genomic_DNA"/>
</dbReference>
<accession>A0A427XUY9</accession>
<dbReference type="PANTHER" id="PTHR32440:SF0">
    <property type="entry name" value="PHOSPHATASE DCR2-RELATED"/>
    <property type="match status" value="1"/>
</dbReference>
<dbReference type="GO" id="GO:0004721">
    <property type="term" value="F:phosphoprotein phosphatase activity"/>
    <property type="evidence" value="ECO:0007669"/>
    <property type="project" value="TreeGrafter"/>
</dbReference>
<gene>
    <name evidence="3" type="ORF">EHS24_007663</name>
</gene>
<feature type="transmembrane region" description="Helical" evidence="1">
    <location>
        <begin position="20"/>
        <end position="43"/>
    </location>
</feature>
<keyword evidence="1" id="KW-0472">Membrane</keyword>
<dbReference type="GO" id="GO:0005737">
    <property type="term" value="C:cytoplasm"/>
    <property type="evidence" value="ECO:0007669"/>
    <property type="project" value="TreeGrafter"/>
</dbReference>
<dbReference type="AlphaFoldDB" id="A0A427XUY9"/>
<dbReference type="STRING" id="105984.A0A427XUY9"/>
<keyword evidence="1" id="KW-0812">Transmembrane</keyword>
<evidence type="ECO:0000313" key="4">
    <source>
        <dbReference type="Proteomes" id="UP000279236"/>
    </source>
</evidence>
<dbReference type="SUPFAM" id="SSF56300">
    <property type="entry name" value="Metallo-dependent phosphatases"/>
    <property type="match status" value="1"/>
</dbReference>
<evidence type="ECO:0000259" key="2">
    <source>
        <dbReference type="Pfam" id="PF00149"/>
    </source>
</evidence>
<dbReference type="OrthoDB" id="783096at2759"/>
<organism evidence="3 4">
    <name type="scientific">Apiotrichum porosum</name>
    <dbReference type="NCBI Taxonomy" id="105984"/>
    <lineage>
        <taxon>Eukaryota</taxon>
        <taxon>Fungi</taxon>
        <taxon>Dikarya</taxon>
        <taxon>Basidiomycota</taxon>
        <taxon>Agaricomycotina</taxon>
        <taxon>Tremellomycetes</taxon>
        <taxon>Trichosporonales</taxon>
        <taxon>Trichosporonaceae</taxon>
        <taxon>Apiotrichum</taxon>
    </lineage>
</organism>
<dbReference type="RefSeq" id="XP_028476901.1">
    <property type="nucleotide sequence ID" value="XM_028623008.1"/>
</dbReference>
<reference evidence="3 4" key="1">
    <citation type="submission" date="2018-11" db="EMBL/GenBank/DDBJ databases">
        <title>Genome sequence of Apiotrichum porosum DSM 27194.</title>
        <authorList>
            <person name="Aliyu H."/>
            <person name="Gorte O."/>
            <person name="Ochsenreither K."/>
        </authorList>
    </citation>
    <scope>NUCLEOTIDE SEQUENCE [LARGE SCALE GENOMIC DNA]</scope>
    <source>
        <strain evidence="3 4">DSM 27194</strain>
    </source>
</reference>
<dbReference type="Pfam" id="PF00149">
    <property type="entry name" value="Metallophos"/>
    <property type="match status" value="1"/>
</dbReference>
<evidence type="ECO:0000313" key="3">
    <source>
        <dbReference type="EMBL" id="RSH82669.1"/>
    </source>
</evidence>
<protein>
    <recommendedName>
        <fullName evidence="2">Calcineurin-like phosphoesterase domain-containing protein</fullName>
    </recommendedName>
</protein>
<dbReference type="Proteomes" id="UP000279236">
    <property type="component" value="Unassembled WGS sequence"/>
</dbReference>
<feature type="domain" description="Calcineurin-like phosphoesterase" evidence="2">
    <location>
        <begin position="282"/>
        <end position="380"/>
    </location>
</feature>
<dbReference type="GeneID" id="39592206"/>
<evidence type="ECO:0000256" key="1">
    <source>
        <dbReference type="SAM" id="Phobius"/>
    </source>
</evidence>
<comment type="caution">
    <text evidence="3">The sequence shown here is derived from an EMBL/GenBank/DDBJ whole genome shotgun (WGS) entry which is preliminary data.</text>
</comment>
<dbReference type="PANTHER" id="PTHR32440">
    <property type="entry name" value="PHOSPHATASE DCR2-RELATED-RELATED"/>
    <property type="match status" value="1"/>
</dbReference>
<dbReference type="CDD" id="cd07383">
    <property type="entry name" value="MPP_Dcr2"/>
    <property type="match status" value="1"/>
</dbReference>
<name>A0A427XUY9_9TREE</name>
<dbReference type="InterPro" id="IPR004843">
    <property type="entry name" value="Calcineurin-like_PHP"/>
</dbReference>
<dbReference type="InterPro" id="IPR029052">
    <property type="entry name" value="Metallo-depent_PP-like"/>
</dbReference>
<keyword evidence="1" id="KW-1133">Transmembrane helix</keyword>
<proteinExistence type="predicted"/>
<keyword evidence="4" id="KW-1185">Reference proteome</keyword>
<sequence length="664" mass="74392">MPALRRDYHNTRRPPRLAYIRSTLPVLITFVVLSFGLGSYAYLSTFRSPAFTQGLGWQAWDVVAKHAEAHTISNGTAPSLPLDIWDPMALHTTGLTEIIIQPCYMSPILFASYCRPASTPEDDKLKGQWVMVQPDLNAKTGLWYLNVWYRRTRRLDVPLIAHVQVLPHPPPASVNLEGWTQARGDLHEGLWPSQPEMRLWYKTRDQFVDGLRRAVDDADIITELSVHYGDEDPFFGYHRIEGGKVNPGKDGRWDSVDIVYRRGNPIPPSAPLPRFHVTGDYKVMQIADLHYSVGPGKCKDTDKVPCTGEPDTAKWLGEALDAEKPDLVVFSGDQLNGQKSSYDARSVLAKFARPVIDRHIPWAAVFGNHDSEIAEDREEQMVAMQHMPYSLARAGPSEVDGVGNYDIRIYSPDASRTHIFTLYFLDSHSYQKTVFPVSWARPDYDYIKPSQIDWFLDLSASVKPIERPFHPDGGTDLDPTWSSRKRRLEKQHKRQSGVTLAKPNAIMFFHIPLPEAYLAADITEDTAYAGTLDLGVQEDREGASGHNGGFFSNAVQQALEQSGSRDGDLLGAKSVTEVKVISHGHCHNTDRCRRVSGVWMCFDGGSSYAGYGEKGFDRRIRVYNISDFGETVSTYKRLTTGEIVDRQVLVGQGAAPGWGQVAEE</sequence>
<dbReference type="Gene3D" id="3.60.21.10">
    <property type="match status" value="1"/>
</dbReference>